<protein>
    <recommendedName>
        <fullName evidence="4 8">Alpha-galactosidase</fullName>
        <ecNumber evidence="4 8">3.2.1.22</ecNumber>
    </recommendedName>
    <alternativeName>
        <fullName evidence="8">Melibiase</fullName>
    </alternativeName>
</protein>
<dbReference type="SUPFAM" id="SSF51445">
    <property type="entry name" value="(Trans)glycosidases"/>
    <property type="match status" value="1"/>
</dbReference>
<dbReference type="InterPro" id="IPR017853">
    <property type="entry name" value="GH"/>
</dbReference>
<evidence type="ECO:0000256" key="1">
    <source>
        <dbReference type="ARBA" id="ARBA00001255"/>
    </source>
</evidence>
<dbReference type="Proteomes" id="UP000289323">
    <property type="component" value="Unassembled WGS sequence"/>
</dbReference>
<dbReference type="Gene3D" id="2.60.40.1180">
    <property type="entry name" value="Golgi alpha-mannosidase II"/>
    <property type="match status" value="1"/>
</dbReference>
<feature type="chain" id="PRO_5033286267" description="Alpha-galactosidase" evidence="9">
    <location>
        <begin position="21"/>
        <end position="402"/>
    </location>
</feature>
<dbReference type="PANTHER" id="PTHR11452:SF75">
    <property type="entry name" value="ALPHA-GALACTOSIDASE MEL1"/>
    <property type="match status" value="1"/>
</dbReference>
<dbReference type="AlphaFoldDB" id="A0A1W5YR72"/>
<proteinExistence type="evidence at transcript level"/>
<comment type="catalytic activity">
    <reaction evidence="1 8">
        <text>Hydrolysis of terminal, non-reducing alpha-D-galactose residues in alpha-D-galactosides, including galactose oligosaccharides, galactomannans and galactolipids.</text>
        <dbReference type="EC" id="3.2.1.22"/>
    </reaction>
</comment>
<keyword evidence="6 8" id="KW-0378">Hydrolase</keyword>
<dbReference type="InterPro" id="IPR041233">
    <property type="entry name" value="Melibiase_C"/>
</dbReference>
<organism evidence="11">
    <name type="scientific">Thermothielavioides terrestris</name>
    <dbReference type="NCBI Taxonomy" id="2587410"/>
    <lineage>
        <taxon>Eukaryota</taxon>
        <taxon>Fungi</taxon>
        <taxon>Dikarya</taxon>
        <taxon>Ascomycota</taxon>
        <taxon>Pezizomycotina</taxon>
        <taxon>Sordariomycetes</taxon>
        <taxon>Sordariomycetidae</taxon>
        <taxon>Sordariales</taxon>
        <taxon>Chaetomiaceae</taxon>
        <taxon>Thermothielavioides</taxon>
    </lineage>
</organism>
<feature type="signal peptide" evidence="9">
    <location>
        <begin position="1"/>
        <end position="20"/>
    </location>
</feature>
<dbReference type="GO" id="GO:0005975">
    <property type="term" value="P:carbohydrate metabolic process"/>
    <property type="evidence" value="ECO:0007669"/>
    <property type="project" value="InterPro"/>
</dbReference>
<evidence type="ECO:0000256" key="8">
    <source>
        <dbReference type="RuleBase" id="RU361168"/>
    </source>
</evidence>
<dbReference type="EMBL" id="OUUZ01000019">
    <property type="protein sequence ID" value="SPQ27067.1"/>
    <property type="molecule type" value="Genomic_DNA"/>
</dbReference>
<feature type="domain" description="Alpha galactosidase C-terminal" evidence="10">
    <location>
        <begin position="331"/>
        <end position="399"/>
    </location>
</feature>
<evidence type="ECO:0000313" key="13">
    <source>
        <dbReference type="Proteomes" id="UP000289323"/>
    </source>
</evidence>
<dbReference type="EMBL" id="KX909886">
    <property type="protein sequence ID" value="ARI48112.1"/>
    <property type="molecule type" value="mRNA"/>
</dbReference>
<reference evidence="12 13" key="2">
    <citation type="submission" date="2018-04" db="EMBL/GenBank/DDBJ databases">
        <authorList>
            <person name="Huttner S."/>
            <person name="Dainat J."/>
        </authorList>
    </citation>
    <scope>NUCLEOTIDE SEQUENCE [LARGE SCALE GENOMIC DNA]</scope>
</reference>
<evidence type="ECO:0000256" key="2">
    <source>
        <dbReference type="ARBA" id="ARBA00003969"/>
    </source>
</evidence>
<evidence type="ECO:0000313" key="12">
    <source>
        <dbReference type="EMBL" id="SPQ27067.1"/>
    </source>
</evidence>
<evidence type="ECO:0000256" key="3">
    <source>
        <dbReference type="ARBA" id="ARBA00009743"/>
    </source>
</evidence>
<sequence>MKSALSTLFLGLAQLPIGESLDNGLGRTPLMGWSSWNVAQCNAASAKYALDTANKFVSLGLKDLGYQYINIDDCWSTKSRNASGKLVPDPSKWPDGIKPVADKIHSMGLKFGLYGDAGQMTCAGYPGSESHEASDVAQLVEWGVDFWKFDNCYTPCLDNPRPQTCSRPAGSTKTWYTPMRDAIVGAQKLRNIYFNLCNWGRDNVWTWGAQYGNSWRISEDNWGDFASVARIASIAAGIYQYSAPGGFNDLDMLYIGSPKLTTNEERLHFGLWAITKSPLVLGLDLDNISDTRLAIIRNKGIIDINQDPLGKAATTFRPPGAPAPVSGQVYPYWAGPLSDGVVIGLCAGTAAGTYTVNFTDVPGLGAGTYTWKEMYTGQTGNGTSVSFNIDLHDMRVIKVTKA</sequence>
<accession>A0A1W5YR72</accession>
<keyword evidence="8" id="KW-1015">Disulfide bond</keyword>
<dbReference type="InterPro" id="IPR013785">
    <property type="entry name" value="Aldolase_TIM"/>
</dbReference>
<dbReference type="FunFam" id="3.20.20.70:FF:000197">
    <property type="entry name" value="Alpha-galactosidase"/>
    <property type="match status" value="1"/>
</dbReference>
<reference evidence="11" key="1">
    <citation type="submission" date="2016-09" db="EMBL/GenBank/DDBJ databases">
        <authorList>
            <person name="Capua I."/>
            <person name="De Benedictis P."/>
            <person name="Joannis T."/>
            <person name="Lombin L.H."/>
            <person name="Cattoli G."/>
        </authorList>
    </citation>
    <scope>NUCLEOTIDE SEQUENCE</scope>
    <source>
        <strain evidence="11">CAU709</strain>
    </source>
</reference>
<dbReference type="InterPro" id="IPR000111">
    <property type="entry name" value="Glyco_hydro_27/36_CS"/>
</dbReference>
<dbReference type="PANTHER" id="PTHR11452">
    <property type="entry name" value="ALPHA-GALACTOSIDASE/ALPHA-N-ACETYLGALACTOSAMINIDASE"/>
    <property type="match status" value="1"/>
</dbReference>
<dbReference type="InterPro" id="IPR002241">
    <property type="entry name" value="Glyco_hydro_27"/>
</dbReference>
<keyword evidence="5 9" id="KW-0732">Signal</keyword>
<dbReference type="PROSITE" id="PS00512">
    <property type="entry name" value="ALPHA_GALACTOSIDASE"/>
    <property type="match status" value="1"/>
</dbReference>
<dbReference type="InterPro" id="IPR013780">
    <property type="entry name" value="Glyco_hydro_b"/>
</dbReference>
<dbReference type="GO" id="GO:0004557">
    <property type="term" value="F:alpha-galactosidase activity"/>
    <property type="evidence" value="ECO:0007669"/>
    <property type="project" value="UniProtKB-EC"/>
</dbReference>
<evidence type="ECO:0000313" key="11">
    <source>
        <dbReference type="EMBL" id="ARI48112.1"/>
    </source>
</evidence>
<evidence type="ECO:0000256" key="9">
    <source>
        <dbReference type="SAM" id="SignalP"/>
    </source>
</evidence>
<dbReference type="Pfam" id="PF17801">
    <property type="entry name" value="Melibiase_C"/>
    <property type="match status" value="1"/>
</dbReference>
<dbReference type="CDD" id="cd14792">
    <property type="entry name" value="GH27"/>
    <property type="match status" value="1"/>
</dbReference>
<name>A0A1W5YR72_9PEZI</name>
<evidence type="ECO:0000256" key="7">
    <source>
        <dbReference type="ARBA" id="ARBA00023295"/>
    </source>
</evidence>
<evidence type="ECO:0000259" key="10">
    <source>
        <dbReference type="Pfam" id="PF17801"/>
    </source>
</evidence>
<dbReference type="SUPFAM" id="SSF51011">
    <property type="entry name" value="Glycosyl hydrolase domain"/>
    <property type="match status" value="1"/>
</dbReference>
<dbReference type="EC" id="3.2.1.22" evidence="4 8"/>
<evidence type="ECO:0000256" key="6">
    <source>
        <dbReference type="ARBA" id="ARBA00022801"/>
    </source>
</evidence>
<comment type="similarity">
    <text evidence="3 8">Belongs to the glycosyl hydrolase 27 family.</text>
</comment>
<dbReference type="Pfam" id="PF16499">
    <property type="entry name" value="Melibiase_2"/>
    <property type="match status" value="1"/>
</dbReference>
<evidence type="ECO:0000256" key="5">
    <source>
        <dbReference type="ARBA" id="ARBA00022729"/>
    </source>
</evidence>
<dbReference type="Gene3D" id="3.20.20.70">
    <property type="entry name" value="Aldolase class I"/>
    <property type="match status" value="1"/>
</dbReference>
<keyword evidence="7 8" id="KW-0326">Glycosidase</keyword>
<evidence type="ECO:0000256" key="4">
    <source>
        <dbReference type="ARBA" id="ARBA00012755"/>
    </source>
</evidence>
<gene>
    <name evidence="12" type="ORF">TT172_LOCUS9486</name>
</gene>
<comment type="function">
    <text evidence="2">Hydrolyzes a variety of simple alpha-D-galactoside as well as more complex molecules such as oligosaccharides and polysaccharides.</text>
</comment>
<dbReference type="PRINTS" id="PR00740">
    <property type="entry name" value="GLHYDRLASE27"/>
</dbReference>